<name>A0A0N0M9L6_9HYPH</name>
<evidence type="ECO:0000313" key="1">
    <source>
        <dbReference type="EMBL" id="KPH78380.1"/>
    </source>
</evidence>
<proteinExistence type="predicted"/>
<evidence type="ECO:0000313" key="2">
    <source>
        <dbReference type="Proteomes" id="UP000037822"/>
    </source>
</evidence>
<protein>
    <submittedName>
        <fullName evidence="1">Uncharacterized protein</fullName>
    </submittedName>
</protein>
<dbReference type="Pfam" id="PF20137">
    <property type="entry name" value="BubE"/>
    <property type="match status" value="1"/>
</dbReference>
<dbReference type="InterPro" id="IPR045384">
    <property type="entry name" value="DUF6527"/>
</dbReference>
<comment type="caution">
    <text evidence="1">The sequence shown here is derived from an EMBL/GenBank/DDBJ whole genome shotgun (WGS) entry which is preliminary data.</text>
</comment>
<reference evidence="1 2" key="1">
    <citation type="submission" date="2015-07" db="EMBL/GenBank/DDBJ databases">
        <title>Whole genome sequencing of Bosea vaviloviae isolated from cave pool.</title>
        <authorList>
            <person name="Tan N.E.H."/>
            <person name="Lee Y.P."/>
            <person name="Gan H.M."/>
            <person name="Barton H."/>
            <person name="Savka M.A."/>
        </authorList>
    </citation>
    <scope>NUCLEOTIDE SEQUENCE [LARGE SCALE GENOMIC DNA]</scope>
    <source>
        <strain evidence="1 2">SD260</strain>
    </source>
</reference>
<dbReference type="AlphaFoldDB" id="A0A0N0M9L6"/>
<dbReference type="EMBL" id="LGSZ01000054">
    <property type="protein sequence ID" value="KPH78380.1"/>
    <property type="molecule type" value="Genomic_DNA"/>
</dbReference>
<dbReference type="Proteomes" id="UP000037822">
    <property type="component" value="Unassembled WGS sequence"/>
</dbReference>
<organism evidence="1 2">
    <name type="scientific">Bosea vaviloviae</name>
    <dbReference type="NCBI Taxonomy" id="1526658"/>
    <lineage>
        <taxon>Bacteria</taxon>
        <taxon>Pseudomonadati</taxon>
        <taxon>Pseudomonadota</taxon>
        <taxon>Alphaproteobacteria</taxon>
        <taxon>Hyphomicrobiales</taxon>
        <taxon>Boseaceae</taxon>
        <taxon>Bosea</taxon>
    </lineage>
</organism>
<keyword evidence="2" id="KW-1185">Reference proteome</keyword>
<dbReference type="PATRIC" id="fig|1526658.3.peg.1891"/>
<accession>A0A0N0M9L6</accession>
<sequence>MVPPYATVLVQDALPKTLKRRTLYVVQEDGFEEQAAMICPCGCKATLQMNLLTDERPCWRVTQHGDGTASLHPSVWRKKDCKSHFWFRRGRVKWC</sequence>
<gene>
    <name evidence="1" type="ORF">AE618_21085</name>
</gene>